<keyword evidence="2" id="KW-1185">Reference proteome</keyword>
<sequence length="268" mass="30341">MAASWSMNDILREAQNINIVYPIFSNATCTPKIHDAPRGSRKMATYRVIIERFPGGEGKEHQGIWREFKAPDDDDEALYRTELPSETGLSVGGLTMELALARWVTLCKDFHADFHDDEHFDARCKARREAEFEGEKARAKVVLLEIMNIMPGLFISPLQDAQWNTFQDVLRSIHGATAFESSLPPLEQVVPDCLPRITHACTDLEDWSLYVISDIYMTSHKTLRSADVALRSFLNVHTGADKKVGIFLAKDWWVAQRAFSEMVQEPAA</sequence>
<name>A0ABR3EKT8_9AGAR</name>
<evidence type="ECO:0000313" key="1">
    <source>
        <dbReference type="EMBL" id="KAL0563492.1"/>
    </source>
</evidence>
<dbReference type="EMBL" id="JBAHYK010003445">
    <property type="protein sequence ID" value="KAL0563492.1"/>
    <property type="molecule type" value="Genomic_DNA"/>
</dbReference>
<reference evidence="1 2" key="1">
    <citation type="submission" date="2024-02" db="EMBL/GenBank/DDBJ databases">
        <title>A draft genome for the cacao thread blight pathogen Marasmius crinis-equi.</title>
        <authorList>
            <person name="Cohen S.P."/>
            <person name="Baruah I.K."/>
            <person name="Amoako-Attah I."/>
            <person name="Bukari Y."/>
            <person name="Meinhardt L.W."/>
            <person name="Bailey B.A."/>
        </authorList>
    </citation>
    <scope>NUCLEOTIDE SEQUENCE [LARGE SCALE GENOMIC DNA]</scope>
    <source>
        <strain evidence="1 2">GH-76</strain>
    </source>
</reference>
<dbReference type="Proteomes" id="UP001465976">
    <property type="component" value="Unassembled WGS sequence"/>
</dbReference>
<proteinExistence type="predicted"/>
<protein>
    <submittedName>
        <fullName evidence="1">Uncharacterized protein</fullName>
    </submittedName>
</protein>
<organism evidence="1 2">
    <name type="scientific">Marasmius crinis-equi</name>
    <dbReference type="NCBI Taxonomy" id="585013"/>
    <lineage>
        <taxon>Eukaryota</taxon>
        <taxon>Fungi</taxon>
        <taxon>Dikarya</taxon>
        <taxon>Basidiomycota</taxon>
        <taxon>Agaricomycotina</taxon>
        <taxon>Agaricomycetes</taxon>
        <taxon>Agaricomycetidae</taxon>
        <taxon>Agaricales</taxon>
        <taxon>Marasmiineae</taxon>
        <taxon>Marasmiaceae</taxon>
        <taxon>Marasmius</taxon>
    </lineage>
</organism>
<evidence type="ECO:0000313" key="2">
    <source>
        <dbReference type="Proteomes" id="UP001465976"/>
    </source>
</evidence>
<comment type="caution">
    <text evidence="1">The sequence shown here is derived from an EMBL/GenBank/DDBJ whole genome shotgun (WGS) entry which is preliminary data.</text>
</comment>
<gene>
    <name evidence="1" type="ORF">V5O48_018573</name>
</gene>
<accession>A0ABR3EKT8</accession>